<reference evidence="1 2" key="1">
    <citation type="submission" date="2017-01" db="EMBL/GenBank/DDBJ databases">
        <title>Whole-Genome Shotgun Sequencing of Two beta-Proteobacterial Species in Search of the Bulgecin Biosynthetic Cluster.</title>
        <authorList>
            <person name="Horsman M.E."/>
            <person name="Marous D.R."/>
            <person name="Li R."/>
            <person name="Oliver R.A."/>
            <person name="Byun B."/>
            <person name="Emrich S.J."/>
            <person name="Boggess B."/>
            <person name="Townsend C.A."/>
            <person name="Mobashery S."/>
        </authorList>
    </citation>
    <scope>NUCLEOTIDE SEQUENCE [LARGE SCALE GENOMIC DNA]</scope>
    <source>
        <strain evidence="1 2">ATCC 31363</strain>
    </source>
</reference>
<proteinExistence type="predicted"/>
<sequence length="316" mass="35222">MRNRGVIVIASLIAAFAASGFGWQAISNATAQEEKATMQPDLAFDLGDDSDAVVRPAKVPIKRSHISTALMYDASRIATGVEPVFQFKDPKHGIVFPQATDVEFMSDTEEGRKIRNIQLTFKVPVSPKDVHDTAAFEAYDEAMYRYVTGVISLINGAGWKRYIALSSPRLEGRGTYAFEPPGYGAPTYVSFPKLFYADPNYKLSFDEWKHLPRGANIVWRWYTDGRFIDLKYSRDERSPDLPVTLGDQLDAQIQTEAAWLDTYGATDDTARAKYQSAIPKYLHAREEAESKARAQGARILTDWVDPTIAGIAPPKN</sequence>
<gene>
    <name evidence="1" type="ORF">BWP39_30670</name>
</gene>
<dbReference type="AlphaFoldDB" id="A0A2A4EVE3"/>
<dbReference type="RefSeq" id="WP_096725915.1">
    <property type="nucleotide sequence ID" value="NZ_MTZV01000006.1"/>
</dbReference>
<protein>
    <submittedName>
        <fullName evidence="1">Uncharacterized protein</fullName>
    </submittedName>
</protein>
<comment type="caution">
    <text evidence="1">The sequence shown here is derived from an EMBL/GenBank/DDBJ whole genome shotgun (WGS) entry which is preliminary data.</text>
</comment>
<dbReference type="EMBL" id="MTZV01000006">
    <property type="protein sequence ID" value="PCE24049.1"/>
    <property type="molecule type" value="Genomic_DNA"/>
</dbReference>
<organism evidence="1 2">
    <name type="scientific">Paraburkholderia acidicola</name>
    <dbReference type="NCBI Taxonomy" id="1912599"/>
    <lineage>
        <taxon>Bacteria</taxon>
        <taxon>Pseudomonadati</taxon>
        <taxon>Pseudomonadota</taxon>
        <taxon>Betaproteobacteria</taxon>
        <taxon>Burkholderiales</taxon>
        <taxon>Burkholderiaceae</taxon>
        <taxon>Paraburkholderia</taxon>
    </lineage>
</organism>
<evidence type="ECO:0000313" key="2">
    <source>
        <dbReference type="Proteomes" id="UP000218022"/>
    </source>
</evidence>
<dbReference type="OrthoDB" id="6522056at2"/>
<name>A0A2A4EVE3_9BURK</name>
<dbReference type="Proteomes" id="UP000218022">
    <property type="component" value="Unassembled WGS sequence"/>
</dbReference>
<evidence type="ECO:0000313" key="1">
    <source>
        <dbReference type="EMBL" id="PCE24049.1"/>
    </source>
</evidence>
<accession>A0A2A4EVE3</accession>